<dbReference type="SUPFAM" id="SSF53850">
    <property type="entry name" value="Periplasmic binding protein-like II"/>
    <property type="match status" value="1"/>
</dbReference>
<dbReference type="Gene3D" id="3.40.190.10">
    <property type="entry name" value="Periplasmic binding protein-like II"/>
    <property type="match status" value="2"/>
</dbReference>
<gene>
    <name evidence="5" type="ORF">C7I36_02120</name>
</gene>
<evidence type="ECO:0000256" key="3">
    <source>
        <dbReference type="SAM" id="SignalP"/>
    </source>
</evidence>
<dbReference type="PANTHER" id="PTHR35936:SF19">
    <property type="entry name" value="AMINO-ACID-BINDING PROTEIN YXEM-RELATED"/>
    <property type="match status" value="1"/>
</dbReference>
<evidence type="ECO:0000256" key="2">
    <source>
        <dbReference type="ARBA" id="ARBA00022729"/>
    </source>
</evidence>
<dbReference type="Proteomes" id="UP000242181">
    <property type="component" value="Unassembled WGS sequence"/>
</dbReference>
<evidence type="ECO:0000256" key="1">
    <source>
        <dbReference type="ARBA" id="ARBA00010333"/>
    </source>
</evidence>
<organism evidence="5 6">
    <name type="scientific">Zobellella taiwanensis</name>
    <dbReference type="NCBI Taxonomy" id="347535"/>
    <lineage>
        <taxon>Bacteria</taxon>
        <taxon>Pseudomonadati</taxon>
        <taxon>Pseudomonadota</taxon>
        <taxon>Gammaproteobacteria</taxon>
        <taxon>Aeromonadales</taxon>
        <taxon>Aeromonadaceae</taxon>
        <taxon>Zobellella</taxon>
    </lineage>
</organism>
<feature type="chain" id="PRO_5015165812" evidence="3">
    <location>
        <begin position="22"/>
        <end position="251"/>
    </location>
</feature>
<dbReference type="PANTHER" id="PTHR35936">
    <property type="entry name" value="MEMBRANE-BOUND LYTIC MUREIN TRANSGLYCOSYLASE F"/>
    <property type="match status" value="1"/>
</dbReference>
<evidence type="ECO:0000313" key="5">
    <source>
        <dbReference type="EMBL" id="PSJ47170.1"/>
    </source>
</evidence>
<reference evidence="5 6" key="1">
    <citation type="submission" date="2018-03" db="EMBL/GenBank/DDBJ databases">
        <title>The draft genome of Zobellella taiwanensis JCM 13381.</title>
        <authorList>
            <person name="Liu L."/>
            <person name="Li L."/>
            <person name="Wang T."/>
            <person name="Zhang X."/>
            <person name="Liang L."/>
        </authorList>
    </citation>
    <scope>NUCLEOTIDE SEQUENCE [LARGE SCALE GENOMIC DNA]</scope>
    <source>
        <strain evidence="5 6">JCM 13381</strain>
    </source>
</reference>
<keyword evidence="2 3" id="KW-0732">Signal</keyword>
<evidence type="ECO:0000259" key="4">
    <source>
        <dbReference type="SMART" id="SM00062"/>
    </source>
</evidence>
<dbReference type="InterPro" id="IPR001638">
    <property type="entry name" value="Solute-binding_3/MltF_N"/>
</dbReference>
<name>A0A2P7RAF6_9GAMM</name>
<dbReference type="EMBL" id="PXYH01000002">
    <property type="protein sequence ID" value="PSJ47170.1"/>
    <property type="molecule type" value="Genomic_DNA"/>
</dbReference>
<keyword evidence="6" id="KW-1185">Reference proteome</keyword>
<accession>A0A2P7RAF6</accession>
<feature type="signal peptide" evidence="3">
    <location>
        <begin position="1"/>
        <end position="21"/>
    </location>
</feature>
<evidence type="ECO:0000313" key="6">
    <source>
        <dbReference type="Proteomes" id="UP000242181"/>
    </source>
</evidence>
<dbReference type="OrthoDB" id="9768183at2"/>
<comment type="similarity">
    <text evidence="1">Belongs to the bacterial solute-binding protein 3 family.</text>
</comment>
<comment type="caution">
    <text evidence="5">The sequence shown here is derived from an EMBL/GenBank/DDBJ whole genome shotgun (WGS) entry which is preliminary data.</text>
</comment>
<sequence length="251" mass="27855">MWNTALLFACALLVAALPARAAERLVVATEGTYPPFSYHDQEGRLTGFDVDIAEALCRAMQAECELVAAPWDSLLDGLEQGRFDLVVASMAATPERQARADFSDHYYRTHSMFAGPAGRYPRVSPDDLAGLRLATGADTIQAAFLQRRYPRSRILLARDQQEALRWLEQGQADLVLSDTINLLSFLQSPAGVAFDYAGEPLADNMLQSEARIAVAKGRRTLLARVNRAIVTIRLNGSYDQINRRYIPFSLY</sequence>
<dbReference type="AlphaFoldDB" id="A0A2P7RAF6"/>
<dbReference type="SMART" id="SM00062">
    <property type="entry name" value="PBPb"/>
    <property type="match status" value="1"/>
</dbReference>
<protein>
    <submittedName>
        <fullName evidence="5">ABC transporter substrate-binding protein</fullName>
    </submittedName>
</protein>
<dbReference type="Pfam" id="PF00497">
    <property type="entry name" value="SBP_bac_3"/>
    <property type="match status" value="1"/>
</dbReference>
<feature type="domain" description="Solute-binding protein family 3/N-terminal" evidence="4">
    <location>
        <begin position="24"/>
        <end position="249"/>
    </location>
</feature>
<proteinExistence type="inferred from homology"/>
<dbReference type="RefSeq" id="WP_106452095.1">
    <property type="nucleotide sequence ID" value="NZ_PXYH01000002.1"/>
</dbReference>